<dbReference type="OrthoDB" id="2735747at2"/>
<evidence type="ECO:0000313" key="2">
    <source>
        <dbReference type="Proteomes" id="UP000030408"/>
    </source>
</evidence>
<dbReference type="AlphaFoldDB" id="A0A0A3HVS2"/>
<keyword evidence="2" id="KW-1185">Reference proteome</keyword>
<reference evidence="1 2" key="1">
    <citation type="submission" date="2014-02" db="EMBL/GenBank/DDBJ databases">
        <title>Draft genome sequence of Lysinibacillus sinduriensis JCM 15800.</title>
        <authorList>
            <person name="Zhang F."/>
            <person name="Wang G."/>
            <person name="Zhang L."/>
        </authorList>
    </citation>
    <scope>NUCLEOTIDE SEQUENCE [LARGE SCALE GENOMIC DNA]</scope>
    <source>
        <strain evidence="1 2">JCM 15800</strain>
    </source>
</reference>
<protein>
    <submittedName>
        <fullName evidence="1">Uncharacterized protein</fullName>
    </submittedName>
</protein>
<accession>A0A0A3HVS2</accession>
<dbReference type="Proteomes" id="UP000030408">
    <property type="component" value="Unassembled WGS sequence"/>
</dbReference>
<dbReference type="EMBL" id="JPVO01000054">
    <property type="protein sequence ID" value="KGR74408.1"/>
    <property type="molecule type" value="Genomic_DNA"/>
</dbReference>
<gene>
    <name evidence="1" type="ORF">CD33_15015</name>
</gene>
<dbReference type="RefSeq" id="WP_036201697.1">
    <property type="nucleotide sequence ID" value="NZ_JPVO01000054.1"/>
</dbReference>
<organism evidence="1 2">
    <name type="scientific">Ureibacillus sinduriensis BLB-1 = JCM 15800</name>
    <dbReference type="NCBI Taxonomy" id="1384057"/>
    <lineage>
        <taxon>Bacteria</taxon>
        <taxon>Bacillati</taxon>
        <taxon>Bacillota</taxon>
        <taxon>Bacilli</taxon>
        <taxon>Bacillales</taxon>
        <taxon>Caryophanaceae</taxon>
        <taxon>Ureibacillus</taxon>
    </lineage>
</organism>
<sequence length="162" mass="18890">MNPPKTNYPNPKIFFNPHLDNKVNQNSFNISYLDEKISSDIKQIMDKQVMLEQSLIKFHQVINNLMLNSKYSTNLLSNHLKMLQSTVIELMSKPIQNEEFLKLMRKTVPSKNIKKIYVNGSPIEVSELLDFHERKNTVTFSTPDHHTLVVDITQINGFEMQK</sequence>
<name>A0A0A3HVS2_9BACL</name>
<evidence type="ECO:0000313" key="1">
    <source>
        <dbReference type="EMBL" id="KGR74408.1"/>
    </source>
</evidence>
<comment type="caution">
    <text evidence="1">The sequence shown here is derived from an EMBL/GenBank/DDBJ whole genome shotgun (WGS) entry which is preliminary data.</text>
</comment>
<proteinExistence type="predicted"/>